<protein>
    <submittedName>
        <fullName evidence="2">Type IX secretion system membrane protein PorP/SprF</fullName>
    </submittedName>
</protein>
<dbReference type="Proteomes" id="UP000317624">
    <property type="component" value="Unassembled WGS sequence"/>
</dbReference>
<dbReference type="AlphaFoldDB" id="A0A558BX89"/>
<comment type="caution">
    <text evidence="2">The sequence shown here is derived from an EMBL/GenBank/DDBJ whole genome shotgun (WGS) entry which is preliminary data.</text>
</comment>
<feature type="signal peptide" evidence="1">
    <location>
        <begin position="1"/>
        <end position="31"/>
    </location>
</feature>
<dbReference type="InterPro" id="IPR019861">
    <property type="entry name" value="PorP/SprF_Bacteroidetes"/>
</dbReference>
<evidence type="ECO:0000313" key="2">
    <source>
        <dbReference type="EMBL" id="TVT41134.1"/>
    </source>
</evidence>
<keyword evidence="1" id="KW-0732">Signal</keyword>
<dbReference type="OrthoDB" id="648347at2"/>
<sequence>MPDTSIYCIRNTPCVLLVLALLLVARPAAWAQDVYFSQPLANRQALNPAFVGLLDDYSGTLSFRNQHPTLAGTFQTTQLAGEWRLPSAGLHHALGLLVNQDRTGEVGYTRFEVAGQYAYHTRLTRELALSGGANVGYGRQRVGYDNFVFGDQLAADGSISGPSAEILSAYPPSNYFTLGVGAVLYAEQAWLSVSGQHLNRPSLGFGTQTELPLRLNVSGGYKFFVQHPTIGRGTNDVREISFSPVASYTRQGGSQRTEAGLYFNAQPVTLGATYRNLIFANKEGTQHVLAAIIGLEFGDFRLGYSYDVGLSQLAQDLGGAHEITFTIRAFDKAESAYRRLRRRNYPLAACPFF</sequence>
<evidence type="ECO:0000313" key="3">
    <source>
        <dbReference type="Proteomes" id="UP000317624"/>
    </source>
</evidence>
<reference evidence="2 3" key="1">
    <citation type="submission" date="2019-07" db="EMBL/GenBank/DDBJ databases">
        <title>Hymenobacter sp. straun FUR1 Genome sequencing and assembly.</title>
        <authorList>
            <person name="Chhetri G."/>
        </authorList>
    </citation>
    <scope>NUCLEOTIDE SEQUENCE [LARGE SCALE GENOMIC DNA]</scope>
    <source>
        <strain evidence="2 3">Fur1</strain>
    </source>
</reference>
<keyword evidence="3" id="KW-1185">Reference proteome</keyword>
<dbReference type="Pfam" id="PF11751">
    <property type="entry name" value="PorP_SprF"/>
    <property type="match status" value="1"/>
</dbReference>
<dbReference type="EMBL" id="VMRJ01000002">
    <property type="protein sequence ID" value="TVT41134.1"/>
    <property type="molecule type" value="Genomic_DNA"/>
</dbReference>
<accession>A0A558BX89</accession>
<evidence type="ECO:0000256" key="1">
    <source>
        <dbReference type="SAM" id="SignalP"/>
    </source>
</evidence>
<proteinExistence type="predicted"/>
<organism evidence="2 3">
    <name type="scientific">Hymenobacter setariae</name>
    <dbReference type="NCBI Taxonomy" id="2594794"/>
    <lineage>
        <taxon>Bacteria</taxon>
        <taxon>Pseudomonadati</taxon>
        <taxon>Bacteroidota</taxon>
        <taxon>Cytophagia</taxon>
        <taxon>Cytophagales</taxon>
        <taxon>Hymenobacteraceae</taxon>
        <taxon>Hymenobacter</taxon>
    </lineage>
</organism>
<feature type="chain" id="PRO_5022065363" evidence="1">
    <location>
        <begin position="32"/>
        <end position="353"/>
    </location>
</feature>
<dbReference type="NCBIfam" id="TIGR03519">
    <property type="entry name" value="T9SS_PorP_fam"/>
    <property type="match status" value="1"/>
</dbReference>
<dbReference type="RefSeq" id="WP_144845711.1">
    <property type="nucleotide sequence ID" value="NZ_VMRJ01000002.1"/>
</dbReference>
<gene>
    <name evidence="2" type="ORF">FNT36_06630</name>
</gene>
<name>A0A558BX89_9BACT</name>